<dbReference type="Pfam" id="PF04864">
    <property type="entry name" value="Alliinase_C"/>
    <property type="match status" value="1"/>
</dbReference>
<evidence type="ECO:0000256" key="4">
    <source>
        <dbReference type="ARBA" id="ARBA00022576"/>
    </source>
</evidence>
<dbReference type="PANTHER" id="PTHR43795">
    <property type="entry name" value="BIFUNCTIONAL ASPARTATE AMINOTRANSFERASE AND GLUTAMATE/ASPARTATE-PREPHENATE AMINOTRANSFERASE-RELATED"/>
    <property type="match status" value="1"/>
</dbReference>
<dbReference type="InterPro" id="IPR006948">
    <property type="entry name" value="Alliinase_C"/>
</dbReference>
<feature type="domain" description="Alliinase EGF-like" evidence="6">
    <location>
        <begin position="38"/>
        <end position="97"/>
    </location>
</feature>
<keyword evidence="4" id="KW-0808">Transferase</keyword>
<evidence type="ECO:0000256" key="3">
    <source>
        <dbReference type="ARBA" id="ARBA00011738"/>
    </source>
</evidence>
<feature type="domain" description="Alliinase C-terminal" evidence="7">
    <location>
        <begin position="100"/>
        <end position="457"/>
    </location>
</feature>
<accession>A0ABU6S9D5</accession>
<dbReference type="EMBL" id="JASCZI010060483">
    <property type="protein sequence ID" value="MED6132648.1"/>
    <property type="molecule type" value="Genomic_DNA"/>
</dbReference>
<dbReference type="InterPro" id="IPR037029">
    <property type="entry name" value="Alliinase_N_sf"/>
</dbReference>
<keyword evidence="9" id="KW-1185">Reference proteome</keyword>
<reference evidence="8 9" key="1">
    <citation type="journal article" date="2023" name="Plants (Basel)">
        <title>Bridging the Gap: Combining Genomics and Transcriptomics Approaches to Understand Stylosanthes scabra, an Orphan Legume from the Brazilian Caatinga.</title>
        <authorList>
            <person name="Ferreira-Neto J.R.C."/>
            <person name="da Silva M.D."/>
            <person name="Binneck E."/>
            <person name="de Melo N.F."/>
            <person name="da Silva R.H."/>
            <person name="de Melo A.L.T.M."/>
            <person name="Pandolfi V."/>
            <person name="Bustamante F.O."/>
            <person name="Brasileiro-Vidal A.C."/>
            <person name="Benko-Iseppon A.M."/>
        </authorList>
    </citation>
    <scope>NUCLEOTIDE SEQUENCE [LARGE SCALE GENOMIC DNA]</scope>
    <source>
        <tissue evidence="8">Leaves</tissue>
    </source>
</reference>
<evidence type="ECO:0000259" key="7">
    <source>
        <dbReference type="Pfam" id="PF04864"/>
    </source>
</evidence>
<evidence type="ECO:0000313" key="8">
    <source>
        <dbReference type="EMBL" id="MED6132648.1"/>
    </source>
</evidence>
<evidence type="ECO:0000256" key="5">
    <source>
        <dbReference type="ARBA" id="ARBA00022898"/>
    </source>
</evidence>
<dbReference type="SUPFAM" id="SSF53383">
    <property type="entry name" value="PLP-dependent transferases"/>
    <property type="match status" value="1"/>
</dbReference>
<dbReference type="InterPro" id="IPR015421">
    <property type="entry name" value="PyrdxlP-dep_Trfase_major"/>
</dbReference>
<dbReference type="InterPro" id="IPR050478">
    <property type="entry name" value="Ethylene_sulfur-biosynth"/>
</dbReference>
<evidence type="ECO:0000313" key="9">
    <source>
        <dbReference type="Proteomes" id="UP001341840"/>
    </source>
</evidence>
<protein>
    <submittedName>
        <fullName evidence="8">Uncharacterized protein</fullName>
    </submittedName>
</protein>
<dbReference type="Gene3D" id="2.10.25.30">
    <property type="entry name" value="EGF-like, alliinase"/>
    <property type="match status" value="1"/>
</dbReference>
<proteinExistence type="inferred from homology"/>
<evidence type="ECO:0000259" key="6">
    <source>
        <dbReference type="Pfam" id="PF04863"/>
    </source>
</evidence>
<comment type="similarity">
    <text evidence="2">Belongs to the alliinase family.</text>
</comment>
<comment type="caution">
    <text evidence="8">The sequence shown here is derived from an EMBL/GenBank/DDBJ whole genome shotgun (WGS) entry which is preliminary data.</text>
</comment>
<dbReference type="InterPro" id="IPR015424">
    <property type="entry name" value="PyrdxlP-dep_Trfase"/>
</dbReference>
<comment type="cofactor">
    <cofactor evidence="1">
        <name>pyridoxal 5'-phosphate</name>
        <dbReference type="ChEBI" id="CHEBI:597326"/>
    </cofactor>
</comment>
<dbReference type="Proteomes" id="UP001341840">
    <property type="component" value="Unassembled WGS sequence"/>
</dbReference>
<dbReference type="Gene3D" id="3.40.640.10">
    <property type="entry name" value="Type I PLP-dependent aspartate aminotransferase-like (Major domain)"/>
    <property type="match status" value="1"/>
</dbReference>
<gene>
    <name evidence="8" type="ORF">PIB30_020984</name>
</gene>
<name>A0ABU6S9D5_9FABA</name>
<dbReference type="InterPro" id="IPR015422">
    <property type="entry name" value="PyrdxlP-dep_Trfase_small"/>
</dbReference>
<dbReference type="CDD" id="cd00609">
    <property type="entry name" value="AAT_like"/>
    <property type="match status" value="1"/>
</dbReference>
<organism evidence="8 9">
    <name type="scientific">Stylosanthes scabra</name>
    <dbReference type="NCBI Taxonomy" id="79078"/>
    <lineage>
        <taxon>Eukaryota</taxon>
        <taxon>Viridiplantae</taxon>
        <taxon>Streptophyta</taxon>
        <taxon>Embryophyta</taxon>
        <taxon>Tracheophyta</taxon>
        <taxon>Spermatophyta</taxon>
        <taxon>Magnoliopsida</taxon>
        <taxon>eudicotyledons</taxon>
        <taxon>Gunneridae</taxon>
        <taxon>Pentapetalae</taxon>
        <taxon>rosids</taxon>
        <taxon>fabids</taxon>
        <taxon>Fabales</taxon>
        <taxon>Fabaceae</taxon>
        <taxon>Papilionoideae</taxon>
        <taxon>50 kb inversion clade</taxon>
        <taxon>dalbergioids sensu lato</taxon>
        <taxon>Dalbergieae</taxon>
        <taxon>Pterocarpus clade</taxon>
        <taxon>Stylosanthes</taxon>
    </lineage>
</organism>
<evidence type="ECO:0000256" key="1">
    <source>
        <dbReference type="ARBA" id="ARBA00001933"/>
    </source>
</evidence>
<dbReference type="PANTHER" id="PTHR43795:SF20">
    <property type="entry name" value="TRYPTOPHAN AMINOTRANSFERASE-RELATED PROTEIN 3"/>
    <property type="match status" value="1"/>
</dbReference>
<keyword evidence="4" id="KW-0032">Aminotransferase</keyword>
<keyword evidence="5" id="KW-0663">Pyridoxal phosphate</keyword>
<dbReference type="InterPro" id="IPR006947">
    <property type="entry name" value="EGF_alliinase"/>
</dbReference>
<comment type="subunit">
    <text evidence="3">Homodimer.</text>
</comment>
<dbReference type="Pfam" id="PF04863">
    <property type="entry name" value="EGF_alliinase"/>
    <property type="match status" value="1"/>
</dbReference>
<dbReference type="Gene3D" id="3.90.1150.10">
    <property type="entry name" value="Aspartate Aminotransferase, domain 1"/>
    <property type="match status" value="1"/>
</dbReference>
<evidence type="ECO:0000256" key="2">
    <source>
        <dbReference type="ARBA" id="ARBA00006312"/>
    </source>
</evidence>
<sequence>MKSLMYLALPIALLIISFFSPNFFFCVTDLDYWKPIIWRVSAAGEAEAAAAAAVIIPCSGHGRAYLEYGLVVKGHEPVCECNPCYGGPECSEFLSDCAADAGSGDPYFMEPFWMNMQDNAILISGWHRMGYTYGDGSYTSELLVNHIKKLHEIVGNAVTDGRYIIFGGGSTQLLNAAVYALSSGNNSLVNPAKVVATAPYYPLYRTQTELFNSRDYQFEGDTSLWKNKTSDINDTTFIEIVTSPTNPEGKLSKAVLEGNNVKTINDRAYYWPNFTPIPSPADDDLMLFTLSKFTGHAGTRFGWAIIKDKDVYEKMLTYMDLTTVGISREAQLRVLKILNVILEREDGKQIFQFGYSTMKDRWMRLKQIISKSKRFSLQKLSPHYCSFFKRVRHPSPAYAWLKCEREEDKNCYKILEGAGINGYEGSMYSADDRYVRLSLIRSQDDFDILINKLTNFVDKDY</sequence>